<accession>A0A3Q8S3F9</accession>
<dbReference type="EMBL" id="CP034248">
    <property type="protein sequence ID" value="AZK45011.1"/>
    <property type="molecule type" value="Genomic_DNA"/>
</dbReference>
<dbReference type="AlphaFoldDB" id="A0A3Q8S3F9"/>
<dbReference type="Gene3D" id="2.130.10.10">
    <property type="entry name" value="YVTN repeat-like/Quinoprotein amine dehydrogenase"/>
    <property type="match status" value="1"/>
</dbReference>
<proteinExistence type="inferred from homology"/>
<dbReference type="PANTHER" id="PTHR30344:SF1">
    <property type="entry name" value="6-PHOSPHOGLUCONOLACTONASE"/>
    <property type="match status" value="1"/>
</dbReference>
<dbReference type="Proteomes" id="UP000273145">
    <property type="component" value="Chromosome"/>
</dbReference>
<evidence type="ECO:0000313" key="2">
    <source>
        <dbReference type="EMBL" id="AZK45011.1"/>
    </source>
</evidence>
<dbReference type="OrthoDB" id="9790815at2"/>
<dbReference type="GO" id="GO:0017057">
    <property type="term" value="F:6-phosphogluconolactonase activity"/>
    <property type="evidence" value="ECO:0007669"/>
    <property type="project" value="TreeGrafter"/>
</dbReference>
<dbReference type="KEGG" id="plen:EIM92_01390"/>
<protein>
    <submittedName>
        <fullName evidence="2">Lactonase family protein</fullName>
    </submittedName>
</protein>
<gene>
    <name evidence="2" type="ORF">EIM92_01390</name>
</gene>
<dbReference type="RefSeq" id="WP_125081146.1">
    <property type="nucleotide sequence ID" value="NZ_CP034248.1"/>
</dbReference>
<evidence type="ECO:0000256" key="1">
    <source>
        <dbReference type="ARBA" id="ARBA00005564"/>
    </source>
</evidence>
<organism evidence="2 3">
    <name type="scientific">Paenibacillus lentus</name>
    <dbReference type="NCBI Taxonomy" id="1338368"/>
    <lineage>
        <taxon>Bacteria</taxon>
        <taxon>Bacillati</taxon>
        <taxon>Bacillota</taxon>
        <taxon>Bacilli</taxon>
        <taxon>Bacillales</taxon>
        <taxon>Paenibacillaceae</taxon>
        <taxon>Paenibacillus</taxon>
    </lineage>
</organism>
<dbReference type="SUPFAM" id="SSF51004">
    <property type="entry name" value="C-terminal (heme d1) domain of cytochrome cd1-nitrite reductase"/>
    <property type="match status" value="1"/>
</dbReference>
<dbReference type="PANTHER" id="PTHR30344">
    <property type="entry name" value="6-PHOSPHOGLUCONOLACTONASE-RELATED"/>
    <property type="match status" value="1"/>
</dbReference>
<dbReference type="InterPro" id="IPR050282">
    <property type="entry name" value="Cycloisomerase_2"/>
</dbReference>
<reference evidence="2 3" key="1">
    <citation type="submission" date="2018-11" db="EMBL/GenBank/DDBJ databases">
        <title>Genome sequencing of Paenibacillus lentus DSM25539(T).</title>
        <authorList>
            <person name="Kook J.-K."/>
            <person name="Park S.-N."/>
            <person name="Lim Y.K."/>
        </authorList>
    </citation>
    <scope>NUCLEOTIDE SEQUENCE [LARGE SCALE GENOMIC DNA]</scope>
    <source>
        <strain evidence="2 3">DSM 25539</strain>
    </source>
</reference>
<comment type="similarity">
    <text evidence="1">Belongs to the cycloisomerase 2 family.</text>
</comment>
<name>A0A3Q8S3F9_9BACL</name>
<sequence length="359" mass="39421">MSIFDQHEQYFYVGGYSSAEEPGIHLCALNLGSGRLRLVDCTSGIENPSFLIVSEWSDELRLFAAMECEEGKVAAYNIERSDGRLTLLRSESTGGASPCHVSLSPSRHLLVANYSSGHVNSFELDEQGRLAGKAATVQHVGSGFRQDRQESAHAHHVLPSKDGRYAFVSDLGLDQIIIYRLEDGKLVTHREVVLPPGAGPRHFIIHPSDAIAYGINELNNTITVYAYNPTHGILEILQHVSTLPENFAEESYAADIHISPDGKYLYASNRGHDSIVRFKLDESDGGLSAPEWTSTGGRWPRNFAVTYDFVIVANQFSNNIKVLRRDPVTGSLSLTDSELEVKEPSCVAIVPHESQVSGV</sequence>
<evidence type="ECO:0000313" key="3">
    <source>
        <dbReference type="Proteomes" id="UP000273145"/>
    </source>
</evidence>
<dbReference type="Pfam" id="PF10282">
    <property type="entry name" value="Lactonase"/>
    <property type="match status" value="1"/>
</dbReference>
<dbReference type="InterPro" id="IPR015943">
    <property type="entry name" value="WD40/YVTN_repeat-like_dom_sf"/>
</dbReference>
<keyword evidence="3" id="KW-1185">Reference proteome</keyword>
<dbReference type="InterPro" id="IPR019405">
    <property type="entry name" value="Lactonase_7-beta_prop"/>
</dbReference>
<dbReference type="InterPro" id="IPR011048">
    <property type="entry name" value="Haem_d1_sf"/>
</dbReference>